<feature type="binding site" evidence="4">
    <location>
        <position position="13"/>
    </location>
    <ligand>
        <name>a divalent metal cation</name>
        <dbReference type="ChEBI" id="CHEBI:60240"/>
    </ligand>
</feature>
<evidence type="ECO:0000256" key="4">
    <source>
        <dbReference type="HAMAP-Rule" id="MF_00060"/>
    </source>
</evidence>
<dbReference type="GO" id="GO:0008253">
    <property type="term" value="F:5'-nucleotidase activity"/>
    <property type="evidence" value="ECO:0007669"/>
    <property type="project" value="UniProtKB-UniRule"/>
</dbReference>
<dbReference type="Pfam" id="PF01975">
    <property type="entry name" value="SurE"/>
    <property type="match status" value="1"/>
</dbReference>
<dbReference type="KEGG" id="hlc:CHINAEXTREME19810"/>
<feature type="compositionally biased region" description="Polar residues" evidence="5">
    <location>
        <begin position="70"/>
        <end position="86"/>
    </location>
</feature>
<dbReference type="InterPro" id="IPR002828">
    <property type="entry name" value="SurE-like_Pase/nucleotidase"/>
</dbReference>
<dbReference type="STRING" id="358396.CHINAEXTREME_19810"/>
<reference evidence="7" key="3">
    <citation type="submission" date="2017-01" db="EMBL/GenBank/DDBJ databases">
        <authorList>
            <person name="Mah S.A."/>
            <person name="Swanson W.J."/>
            <person name="Moy G.W."/>
            <person name="Vacquier V.D."/>
        </authorList>
    </citation>
    <scope>NUCLEOTIDE SEQUENCE</scope>
    <source>
        <strain evidence="7">AJ5</strain>
    </source>
</reference>
<keyword evidence="2 4" id="KW-0479">Metal-binding</keyword>
<feature type="compositionally biased region" description="Basic and acidic residues" evidence="5">
    <location>
        <begin position="54"/>
        <end position="67"/>
    </location>
</feature>
<evidence type="ECO:0000256" key="2">
    <source>
        <dbReference type="ARBA" id="ARBA00022723"/>
    </source>
</evidence>
<protein>
    <recommendedName>
        <fullName evidence="4">5'-nucleotidase SurE</fullName>
        <ecNumber evidence="4">3.1.3.5</ecNumber>
    </recommendedName>
    <alternativeName>
        <fullName evidence="4">Nucleoside 5'-monophosphate phosphohydrolase</fullName>
    </alternativeName>
</protein>
<dbReference type="InterPro" id="IPR030048">
    <property type="entry name" value="SurE"/>
</dbReference>
<comment type="function">
    <text evidence="4">Nucleotidase that shows phosphatase activity on nucleoside 5'-monophosphates.</text>
</comment>
<feature type="binding site" evidence="4">
    <location>
        <position position="152"/>
    </location>
    <ligand>
        <name>a divalent metal cation</name>
        <dbReference type="ChEBI" id="CHEBI:60240"/>
    </ligand>
</feature>
<dbReference type="GO" id="GO:0000166">
    <property type="term" value="F:nucleotide binding"/>
    <property type="evidence" value="ECO:0007669"/>
    <property type="project" value="UniProtKB-KW"/>
</dbReference>
<keyword evidence="4" id="KW-0547">Nucleotide-binding</keyword>
<dbReference type="GO" id="GO:0046872">
    <property type="term" value="F:metal ion binding"/>
    <property type="evidence" value="ECO:0007669"/>
    <property type="project" value="UniProtKB-UniRule"/>
</dbReference>
<dbReference type="AlphaFoldDB" id="M0LS54"/>
<evidence type="ECO:0000256" key="1">
    <source>
        <dbReference type="ARBA" id="ARBA00011062"/>
    </source>
</evidence>
<dbReference type="EMBL" id="CP019285">
    <property type="protein sequence ID" value="APW99876.1"/>
    <property type="molecule type" value="Genomic_DNA"/>
</dbReference>
<dbReference type="PANTHER" id="PTHR30457:SF0">
    <property type="entry name" value="PHOSPHATASE, PUTATIVE (AFU_ORTHOLOGUE AFUA_4G01070)-RELATED"/>
    <property type="match status" value="1"/>
</dbReference>
<evidence type="ECO:0000313" key="9">
    <source>
        <dbReference type="Proteomes" id="UP000011555"/>
    </source>
</evidence>
<keyword evidence="3 4" id="KW-0378">Hydrolase</keyword>
<keyword evidence="4" id="KW-0963">Cytoplasm</keyword>
<dbReference type="SUPFAM" id="SSF64167">
    <property type="entry name" value="SurE-like"/>
    <property type="match status" value="1"/>
</dbReference>
<evidence type="ECO:0000313" key="8">
    <source>
        <dbReference type="EMBL" id="EMA35938.1"/>
    </source>
</evidence>
<reference evidence="7 10" key="1">
    <citation type="journal article" date="2011" name="J. Bacteriol.">
        <title>Genome sequence of Halobiforma lacisalsi AJ5, an extremely halophilic archaeon which harbors a bop gene.</title>
        <authorList>
            <person name="Jiang X."/>
            <person name="Wang S."/>
            <person name="Cheng H."/>
            <person name="Huo Y."/>
            <person name="Zhang X."/>
            <person name="Zhu X."/>
            <person name="Han X."/>
            <person name="Ni P."/>
            <person name="Wu M."/>
        </authorList>
    </citation>
    <scope>NUCLEOTIDE SEQUENCE [LARGE SCALE GENOMIC DNA]</scope>
    <source>
        <strain evidence="7 10">AJ5</strain>
    </source>
</reference>
<dbReference type="EC" id="3.1.3.5" evidence="4"/>
<dbReference type="RefSeq" id="WP_007140493.1">
    <property type="nucleotide sequence ID" value="NZ_AOLZ01000022.1"/>
</dbReference>
<gene>
    <name evidence="4" type="primary">surE</name>
    <name evidence="8" type="ORF">C445_03743</name>
    <name evidence="7" type="ORF">CHINAEXTREME_19810</name>
</gene>
<dbReference type="eggNOG" id="arCOG02303">
    <property type="taxonomic scope" value="Archaea"/>
</dbReference>
<feature type="region of interest" description="Disordered" evidence="5">
    <location>
        <begin position="47"/>
        <end position="95"/>
    </location>
</feature>
<dbReference type="Gene3D" id="3.40.1210.10">
    <property type="entry name" value="Survival protein SurE-like phosphatase/nucleotidase"/>
    <property type="match status" value="1"/>
</dbReference>
<evidence type="ECO:0000259" key="6">
    <source>
        <dbReference type="Pfam" id="PF01975"/>
    </source>
</evidence>
<dbReference type="PATRIC" id="fig|358396.7.peg.764"/>
<comment type="subcellular location">
    <subcellularLocation>
        <location evidence="4">Cytoplasm</location>
    </subcellularLocation>
</comment>
<proteinExistence type="inferred from homology"/>
<sequence length="327" mass="34620">MDSSPEILLTNDDGIDAPGIRALYDALSEVGSVTVVAPDRNRSAVGRALTYGRTSDDGERDEDRDWNADGNANTDVDADSPSNSRDTNADAAATASRDGGFAVDIPADSFTSPVPHVDHELGYAVDGTPCDCAIVGVNAIEPNPDIVVSGCNAGANLGAYVLSRSGTVSAAMEAAFLGVPSIAVSMDTLGYERAGDNLESDGDLEPVDFERAAAVTASIVESAPGTGLFDRVDYLNVNVPRPDRPIDGVSIVRPTEVYEMDATMEDGRFRLTNRLWQQMANRDIPDPPDTDRHALLGDELAISPLVAPYELVDSEPVRRLLEDAVAL</sequence>
<dbReference type="NCBIfam" id="TIGR00087">
    <property type="entry name" value="surE"/>
    <property type="match status" value="1"/>
</dbReference>
<keyword evidence="9" id="KW-1185">Reference proteome</keyword>
<dbReference type="GO" id="GO:0005737">
    <property type="term" value="C:cytoplasm"/>
    <property type="evidence" value="ECO:0007669"/>
    <property type="project" value="UniProtKB-SubCell"/>
</dbReference>
<evidence type="ECO:0000256" key="3">
    <source>
        <dbReference type="ARBA" id="ARBA00022801"/>
    </source>
</evidence>
<dbReference type="PANTHER" id="PTHR30457">
    <property type="entry name" value="5'-NUCLEOTIDASE SURE"/>
    <property type="match status" value="1"/>
</dbReference>
<comment type="cofactor">
    <cofactor evidence="4">
        <name>a divalent metal cation</name>
        <dbReference type="ChEBI" id="CHEBI:60240"/>
    </cofactor>
    <text evidence="4">Binds 1 divalent metal cation per subunit.</text>
</comment>
<dbReference type="HAMAP" id="MF_00060">
    <property type="entry name" value="SurE"/>
    <property type="match status" value="1"/>
</dbReference>
<reference evidence="8 9" key="2">
    <citation type="journal article" date="2014" name="PLoS Genet.">
        <title>Phylogenetically driven sequencing of extremely halophilic archaea reveals strategies for static and dynamic osmo-response.</title>
        <authorList>
            <person name="Becker E.A."/>
            <person name="Seitzer P.M."/>
            <person name="Tritt A."/>
            <person name="Larsen D."/>
            <person name="Krusor M."/>
            <person name="Yao A.I."/>
            <person name="Wu D."/>
            <person name="Madern D."/>
            <person name="Eisen J.A."/>
            <person name="Darling A.E."/>
            <person name="Facciotti M.T."/>
        </authorList>
    </citation>
    <scope>NUCLEOTIDE SEQUENCE [LARGE SCALE GENOMIC DNA]</scope>
    <source>
        <strain evidence="8 9">AJ5</strain>
    </source>
</reference>
<evidence type="ECO:0000313" key="10">
    <source>
        <dbReference type="Proteomes" id="UP000186547"/>
    </source>
</evidence>
<dbReference type="InterPro" id="IPR036523">
    <property type="entry name" value="SurE-like_sf"/>
</dbReference>
<feature type="binding site" evidence="4">
    <location>
        <position position="12"/>
    </location>
    <ligand>
        <name>a divalent metal cation</name>
        <dbReference type="ChEBI" id="CHEBI:60240"/>
    </ligand>
</feature>
<dbReference type="Proteomes" id="UP000011555">
    <property type="component" value="Unassembled WGS sequence"/>
</dbReference>
<dbReference type="Proteomes" id="UP000186547">
    <property type="component" value="Chromosome"/>
</dbReference>
<dbReference type="EMBL" id="AOLZ01000022">
    <property type="protein sequence ID" value="EMA35938.1"/>
    <property type="molecule type" value="Genomic_DNA"/>
</dbReference>
<comment type="catalytic activity">
    <reaction evidence="4">
        <text>a ribonucleoside 5'-phosphate + H2O = a ribonucleoside + phosphate</text>
        <dbReference type="Rhea" id="RHEA:12484"/>
        <dbReference type="ChEBI" id="CHEBI:15377"/>
        <dbReference type="ChEBI" id="CHEBI:18254"/>
        <dbReference type="ChEBI" id="CHEBI:43474"/>
        <dbReference type="ChEBI" id="CHEBI:58043"/>
        <dbReference type="EC" id="3.1.3.5"/>
    </reaction>
</comment>
<comment type="similarity">
    <text evidence="1 4">Belongs to the SurE nucleotidase family.</text>
</comment>
<organism evidence="8 9">
    <name type="scientific">Natronobacterium lacisalsi AJ5</name>
    <dbReference type="NCBI Taxonomy" id="358396"/>
    <lineage>
        <taxon>Archaea</taxon>
        <taxon>Methanobacteriati</taxon>
        <taxon>Methanobacteriota</taxon>
        <taxon>Stenosarchaea group</taxon>
        <taxon>Halobacteria</taxon>
        <taxon>Halobacteriales</taxon>
        <taxon>Natrialbaceae</taxon>
        <taxon>Natronobacterium</taxon>
    </lineage>
</organism>
<dbReference type="GeneID" id="30923420"/>
<feature type="domain" description="Survival protein SurE-like phosphatase/nucleotidase" evidence="6">
    <location>
        <begin position="7"/>
        <end position="255"/>
    </location>
</feature>
<evidence type="ECO:0000256" key="5">
    <source>
        <dbReference type="SAM" id="MobiDB-lite"/>
    </source>
</evidence>
<accession>M0LS54</accession>
<evidence type="ECO:0000313" key="7">
    <source>
        <dbReference type="EMBL" id="APW99876.1"/>
    </source>
</evidence>
<feature type="binding site" evidence="4">
    <location>
        <position position="43"/>
    </location>
    <ligand>
        <name>a divalent metal cation</name>
        <dbReference type="ChEBI" id="CHEBI:60240"/>
    </ligand>
</feature>
<name>M0LS54_NATLA</name>